<sequence>MRGELENDFKLNVTRSKLKRAKVMILEKLDGSFKDEYNKLEAYGQELRLSNPGSDVAINISKDALKEGKKRFLRLYIYFQALKLGFKSGLRPLIGLDGTFLKGKFKGQLLVAMVQDSMNQFYPLAWAVVDKETSRTWSWFVDLLKRSLDLNNGAGVTFISDMQKPSQGLLDAVSTVLLDAHHRHMPIIKMLENIMIKVMERLADYEGKAMSWTDNFSPLYMKLYHDYREISHVCTLNFNGDNGYEIIEGKDKHTVNLEKKRCTCRLWNLSGIPCPHAIKALMHEKIEPVTQIHWWYSKEAYLLTYKYKIQPVRGVQF</sequence>
<dbReference type="Proteomes" id="UP000790787">
    <property type="component" value="Chromosome 11"/>
</dbReference>
<protein>
    <submittedName>
        <fullName evidence="2">Uncharacterized protein LOC142165880</fullName>
    </submittedName>
</protein>
<name>A0AC58S5V6_TOBAC</name>
<gene>
    <name evidence="2" type="primary">LOC142165880</name>
</gene>
<keyword evidence="1" id="KW-1185">Reference proteome</keyword>
<evidence type="ECO:0000313" key="1">
    <source>
        <dbReference type="Proteomes" id="UP000790787"/>
    </source>
</evidence>
<accession>A0AC58S5V6</accession>
<reference evidence="1" key="1">
    <citation type="journal article" date="2014" name="Nat. Commun.">
        <title>The tobacco genome sequence and its comparison with those of tomato and potato.</title>
        <authorList>
            <person name="Sierro N."/>
            <person name="Battey J.N."/>
            <person name="Ouadi S."/>
            <person name="Bakaher N."/>
            <person name="Bovet L."/>
            <person name="Willig A."/>
            <person name="Goepfert S."/>
            <person name="Peitsch M.C."/>
            <person name="Ivanov N.V."/>
        </authorList>
    </citation>
    <scope>NUCLEOTIDE SEQUENCE [LARGE SCALE GENOMIC DNA]</scope>
</reference>
<dbReference type="RefSeq" id="XP_075080366.1">
    <property type="nucleotide sequence ID" value="XM_075224265.1"/>
</dbReference>
<organism evidence="1 2">
    <name type="scientific">Nicotiana tabacum</name>
    <name type="common">Common tobacco</name>
    <dbReference type="NCBI Taxonomy" id="4097"/>
    <lineage>
        <taxon>Eukaryota</taxon>
        <taxon>Viridiplantae</taxon>
        <taxon>Streptophyta</taxon>
        <taxon>Embryophyta</taxon>
        <taxon>Tracheophyta</taxon>
        <taxon>Spermatophyta</taxon>
        <taxon>Magnoliopsida</taxon>
        <taxon>eudicotyledons</taxon>
        <taxon>Gunneridae</taxon>
        <taxon>Pentapetalae</taxon>
        <taxon>asterids</taxon>
        <taxon>lamiids</taxon>
        <taxon>Solanales</taxon>
        <taxon>Solanaceae</taxon>
        <taxon>Nicotianoideae</taxon>
        <taxon>Nicotianeae</taxon>
        <taxon>Nicotiana</taxon>
    </lineage>
</organism>
<evidence type="ECO:0000313" key="2">
    <source>
        <dbReference type="RefSeq" id="XP_075080366.1"/>
    </source>
</evidence>
<proteinExistence type="predicted"/>
<reference evidence="2" key="2">
    <citation type="submission" date="2025-08" db="UniProtKB">
        <authorList>
            <consortium name="RefSeq"/>
        </authorList>
    </citation>
    <scope>IDENTIFICATION</scope>
    <source>
        <tissue evidence="2">Leaf</tissue>
    </source>
</reference>